<accession>A0AAW1Q0R0</accession>
<reference evidence="2 3" key="1">
    <citation type="journal article" date="2024" name="Nat. Commun.">
        <title>Phylogenomics reveals the evolutionary origins of lichenization in chlorophyte algae.</title>
        <authorList>
            <person name="Puginier C."/>
            <person name="Libourel C."/>
            <person name="Otte J."/>
            <person name="Skaloud P."/>
            <person name="Haon M."/>
            <person name="Grisel S."/>
            <person name="Petersen M."/>
            <person name="Berrin J.G."/>
            <person name="Delaux P.M."/>
            <person name="Dal Grande F."/>
            <person name="Keller J."/>
        </authorList>
    </citation>
    <scope>NUCLEOTIDE SEQUENCE [LARGE SCALE GENOMIC DNA]</scope>
    <source>
        <strain evidence="2 3">SAG 2036</strain>
    </source>
</reference>
<dbReference type="Proteomes" id="UP001465755">
    <property type="component" value="Unassembled WGS sequence"/>
</dbReference>
<feature type="region of interest" description="Disordered" evidence="1">
    <location>
        <begin position="1"/>
        <end position="25"/>
    </location>
</feature>
<feature type="compositionally biased region" description="Basic and acidic residues" evidence="1">
    <location>
        <begin position="101"/>
        <end position="118"/>
    </location>
</feature>
<dbReference type="AlphaFoldDB" id="A0AAW1Q0R0"/>
<sequence>MKRKLEQEAERAMRRRAPGREVEGSSAAPLARFGYNALLQKDLHLQTGYLVTCAFRREKSATAEAALLVEKAVSALDASTQAPADSSFSRLHLPAISVAHPHADSRQPDTEKQAEKGAVRSCEPAAETGACKADKPVQSSLSFVKDSWAGTGHNDRFCERIMPVQRICTVSLTDLREAAKALSAAWPPVQDLAPIGDDTLTFAVAYRSRGTLQTGRTSDSTAPDRSSIVSSLAEGCVEGFKSSLISRSVKVDLSSPQVVLLAETVPLSGRVLCGLCLMNIDYMTTKSKLALKPLQLRTNNK</sequence>
<gene>
    <name evidence="2" type="ORF">WJX73_010025</name>
</gene>
<dbReference type="PANTHER" id="PTHR13452:SF13">
    <property type="entry name" value="OS02G0672400 PROTEIN"/>
    <property type="match status" value="1"/>
</dbReference>
<dbReference type="GO" id="GO:0003723">
    <property type="term" value="F:RNA binding"/>
    <property type="evidence" value="ECO:0007669"/>
    <property type="project" value="InterPro"/>
</dbReference>
<dbReference type="GO" id="GO:0006400">
    <property type="term" value="P:tRNA modification"/>
    <property type="evidence" value="ECO:0007669"/>
    <property type="project" value="InterPro"/>
</dbReference>
<protein>
    <recommendedName>
        <fullName evidence="4">THUMP domain-containing protein</fullName>
    </recommendedName>
</protein>
<evidence type="ECO:0000313" key="2">
    <source>
        <dbReference type="EMBL" id="KAK9814043.1"/>
    </source>
</evidence>
<evidence type="ECO:0008006" key="4">
    <source>
        <dbReference type="Google" id="ProtNLM"/>
    </source>
</evidence>
<evidence type="ECO:0000313" key="3">
    <source>
        <dbReference type="Proteomes" id="UP001465755"/>
    </source>
</evidence>
<feature type="region of interest" description="Disordered" evidence="1">
    <location>
        <begin position="100"/>
        <end position="121"/>
    </location>
</feature>
<dbReference type="PANTHER" id="PTHR13452">
    <property type="entry name" value="THUMP DOMAIN CONTAINING PROTEIN 1-RELATED"/>
    <property type="match status" value="1"/>
</dbReference>
<comment type="caution">
    <text evidence="2">The sequence shown here is derived from an EMBL/GenBank/DDBJ whole genome shotgun (WGS) entry which is preliminary data.</text>
</comment>
<evidence type="ECO:0000256" key="1">
    <source>
        <dbReference type="SAM" id="MobiDB-lite"/>
    </source>
</evidence>
<organism evidence="2 3">
    <name type="scientific">Symbiochloris irregularis</name>
    <dbReference type="NCBI Taxonomy" id="706552"/>
    <lineage>
        <taxon>Eukaryota</taxon>
        <taxon>Viridiplantae</taxon>
        <taxon>Chlorophyta</taxon>
        <taxon>core chlorophytes</taxon>
        <taxon>Trebouxiophyceae</taxon>
        <taxon>Trebouxiales</taxon>
        <taxon>Trebouxiaceae</taxon>
        <taxon>Symbiochloris</taxon>
    </lineage>
</organism>
<dbReference type="InterPro" id="IPR040183">
    <property type="entry name" value="THUMPD1-like"/>
</dbReference>
<dbReference type="EMBL" id="JALJOQ010000002">
    <property type="protein sequence ID" value="KAK9814043.1"/>
    <property type="molecule type" value="Genomic_DNA"/>
</dbReference>
<keyword evidence="3" id="KW-1185">Reference proteome</keyword>
<proteinExistence type="predicted"/>
<feature type="compositionally biased region" description="Basic and acidic residues" evidence="1">
    <location>
        <begin position="1"/>
        <end position="23"/>
    </location>
</feature>
<name>A0AAW1Q0R0_9CHLO</name>